<dbReference type="CDD" id="cd21037">
    <property type="entry name" value="MLKL_NTD"/>
    <property type="match status" value="1"/>
</dbReference>
<feature type="non-terminal residue" evidence="1">
    <location>
        <position position="1"/>
    </location>
</feature>
<dbReference type="InterPro" id="IPR059179">
    <property type="entry name" value="MLKL-like_MCAfunc"/>
</dbReference>
<sequence>GINDEKKKKEFREESYYLAFKRFSNILLQIKEYTKSVSKLKGYKKFFQAKDIKKNFEQLTSEFDKCLIDLHFALDVSNEEVRKEESEKVDKALKEVEETLNQIDDKLDGIAQGIDLMKSEMTKKGDFYADRIDSSELGDLETPIFREK</sequence>
<comment type="caution">
    <text evidence="1">The sequence shown here is derived from an EMBL/GenBank/DDBJ whole genome shotgun (WGS) entry which is preliminary data.</text>
</comment>
<gene>
    <name evidence="1" type="ORF">ALEPTO_LOCUS14187</name>
</gene>
<evidence type="ECO:0000313" key="1">
    <source>
        <dbReference type="EMBL" id="CAG8771897.1"/>
    </source>
</evidence>
<dbReference type="InterPro" id="IPR036537">
    <property type="entry name" value="Adaptor_Cbl_N_dom_sf"/>
</dbReference>
<organism evidence="1 2">
    <name type="scientific">Ambispora leptoticha</name>
    <dbReference type="NCBI Taxonomy" id="144679"/>
    <lineage>
        <taxon>Eukaryota</taxon>
        <taxon>Fungi</taxon>
        <taxon>Fungi incertae sedis</taxon>
        <taxon>Mucoromycota</taxon>
        <taxon>Glomeromycotina</taxon>
        <taxon>Glomeromycetes</taxon>
        <taxon>Archaeosporales</taxon>
        <taxon>Ambisporaceae</taxon>
        <taxon>Ambispora</taxon>
    </lineage>
</organism>
<dbReference type="GO" id="GO:0007166">
    <property type="term" value="P:cell surface receptor signaling pathway"/>
    <property type="evidence" value="ECO:0007669"/>
    <property type="project" value="InterPro"/>
</dbReference>
<name>A0A9N9NZY2_9GLOM</name>
<evidence type="ECO:0000313" key="2">
    <source>
        <dbReference type="Proteomes" id="UP000789508"/>
    </source>
</evidence>
<dbReference type="OrthoDB" id="2314769at2759"/>
<dbReference type="Gene3D" id="1.20.930.20">
    <property type="entry name" value="Adaptor protein Cbl, N-terminal domain"/>
    <property type="match status" value="1"/>
</dbReference>
<dbReference type="Proteomes" id="UP000789508">
    <property type="component" value="Unassembled WGS sequence"/>
</dbReference>
<dbReference type="AlphaFoldDB" id="A0A9N9NZY2"/>
<accession>A0A9N9NZY2</accession>
<keyword evidence="2" id="KW-1185">Reference proteome</keyword>
<protein>
    <submittedName>
        <fullName evidence="1">13661_t:CDS:1</fullName>
    </submittedName>
</protein>
<dbReference type="EMBL" id="CAJVPS010052983">
    <property type="protein sequence ID" value="CAG8771897.1"/>
    <property type="molecule type" value="Genomic_DNA"/>
</dbReference>
<proteinExistence type="predicted"/>
<feature type="non-terminal residue" evidence="1">
    <location>
        <position position="148"/>
    </location>
</feature>
<reference evidence="1" key="1">
    <citation type="submission" date="2021-06" db="EMBL/GenBank/DDBJ databases">
        <authorList>
            <person name="Kallberg Y."/>
            <person name="Tangrot J."/>
            <person name="Rosling A."/>
        </authorList>
    </citation>
    <scope>NUCLEOTIDE SEQUENCE</scope>
    <source>
        <strain evidence="1">FL130A</strain>
    </source>
</reference>